<dbReference type="AlphaFoldDB" id="A0A7S3NGC0"/>
<gene>
    <name evidence="4" type="ORF">ALAG00032_LOCUS6577</name>
</gene>
<keyword evidence="1" id="KW-0812">Transmembrane</keyword>
<name>A0A7S3NGC0_9STRA</name>
<reference evidence="4" key="1">
    <citation type="submission" date="2021-01" db="EMBL/GenBank/DDBJ databases">
        <authorList>
            <person name="Corre E."/>
            <person name="Pelletier E."/>
            <person name="Niang G."/>
            <person name="Scheremetjew M."/>
            <person name="Finn R."/>
            <person name="Kale V."/>
            <person name="Holt S."/>
            <person name="Cochrane G."/>
            <person name="Meng A."/>
            <person name="Brown T."/>
            <person name="Cohen L."/>
        </authorList>
    </citation>
    <scope>NUCLEOTIDE SEQUENCE</scope>
    <source>
        <strain evidence="4">CCMP1510</strain>
    </source>
</reference>
<dbReference type="GO" id="GO:0005975">
    <property type="term" value="P:carbohydrate metabolic process"/>
    <property type="evidence" value="ECO:0007669"/>
    <property type="project" value="InterPro"/>
</dbReference>
<dbReference type="InterPro" id="IPR008928">
    <property type="entry name" value="6-hairpin_glycosidase_sf"/>
</dbReference>
<proteinExistence type="predicted"/>
<protein>
    <recommendedName>
        <fullName evidence="3">Mannosylglycerate hydrolase MGH1-like glycoside hydrolase domain-containing protein</fullName>
    </recommendedName>
</protein>
<organism evidence="4">
    <name type="scientific">Aureoumbra lagunensis</name>
    <dbReference type="NCBI Taxonomy" id="44058"/>
    <lineage>
        <taxon>Eukaryota</taxon>
        <taxon>Sar</taxon>
        <taxon>Stramenopiles</taxon>
        <taxon>Ochrophyta</taxon>
        <taxon>Pelagophyceae</taxon>
        <taxon>Pelagomonadales</taxon>
        <taxon>Aureoumbra</taxon>
    </lineage>
</organism>
<evidence type="ECO:0000259" key="3">
    <source>
        <dbReference type="Pfam" id="PF22422"/>
    </source>
</evidence>
<accession>A0A7S3NGC0</accession>
<keyword evidence="1" id="KW-0472">Membrane</keyword>
<feature type="chain" id="PRO_5031427398" description="Mannosylglycerate hydrolase MGH1-like glycoside hydrolase domain-containing protein" evidence="2">
    <location>
        <begin position="21"/>
        <end position="559"/>
    </location>
</feature>
<dbReference type="SUPFAM" id="SSF48208">
    <property type="entry name" value="Six-hairpin glycosidases"/>
    <property type="match status" value="1"/>
</dbReference>
<keyword evidence="1" id="KW-1133">Transmembrane helix</keyword>
<dbReference type="EMBL" id="HBIJ01009356">
    <property type="protein sequence ID" value="CAE0365833.1"/>
    <property type="molecule type" value="Transcribed_RNA"/>
</dbReference>
<feature type="transmembrane region" description="Helical" evidence="1">
    <location>
        <begin position="522"/>
        <end position="549"/>
    </location>
</feature>
<feature type="domain" description="Mannosylglycerate hydrolase MGH1-like glycoside hydrolase" evidence="3">
    <location>
        <begin position="61"/>
        <end position="330"/>
    </location>
</feature>
<evidence type="ECO:0000313" key="4">
    <source>
        <dbReference type="EMBL" id="CAE0365833.1"/>
    </source>
</evidence>
<evidence type="ECO:0000256" key="2">
    <source>
        <dbReference type="SAM" id="SignalP"/>
    </source>
</evidence>
<dbReference type="InterPro" id="IPR054491">
    <property type="entry name" value="MGH1-like_GH"/>
</dbReference>
<keyword evidence="2" id="KW-0732">Signal</keyword>
<evidence type="ECO:0000256" key="1">
    <source>
        <dbReference type="SAM" id="Phobius"/>
    </source>
</evidence>
<sequence>MFCFLIAKIIFSFLIRLANTRWLSATEVSRLEAEGLWVLLKNYDSRIGVTKTSGEDQSYISSMTSSIVALALARHAPISAMQELSRVLSYQRPSGLIPAFILTGDPSRVTIIQESGIQLPSVAFFWNTTTPALAALPIHAAIALKIYEACPDRRRAGLWAVEIAPKLKRYHEYLHRQRTLPNSNLVRLVHPWETSALRSNLKSVVPLNSTNQDTKTLNDLAANPDAQLQLARCLIDTEDDSVTACSFVAIDVEFNAILALSEAALTELCRALERRKLPRPHDYQGDISDYDLNALWTFDGYRSRYSIINKVLIELNHTIISAIPLLADLAPLLLSSLSPEKRDPLVGQLLLKEPAQKGETSFACFGSAPFPDLACHWTGSELFWYFDAVTRPIGNFFVERGLRHSRQDALADWLRDSTLFLLHQQTSQPPMQPPPLECWKAREEAQKQLFSENFIDENDTSIYSIAACALPDLTQAFFPCYNQLGIGFGNNRSALSAAVAVALITPDATFNDYPDAPVSRSMLFTLIAFELGVAFLVAVTCFTTNLLMIRALGSNDGEK</sequence>
<feature type="signal peptide" evidence="2">
    <location>
        <begin position="1"/>
        <end position="20"/>
    </location>
</feature>
<dbReference type="InterPro" id="IPR012341">
    <property type="entry name" value="6hp_glycosidase-like_sf"/>
</dbReference>
<dbReference type="Pfam" id="PF22422">
    <property type="entry name" value="MGH1-like_GH"/>
    <property type="match status" value="1"/>
</dbReference>
<dbReference type="Gene3D" id="1.50.10.10">
    <property type="match status" value="1"/>
</dbReference>